<dbReference type="GO" id="GO:0032259">
    <property type="term" value="P:methylation"/>
    <property type="evidence" value="ECO:0007669"/>
    <property type="project" value="UniProtKB-KW"/>
</dbReference>
<dbReference type="PANTHER" id="PTHR48418">
    <property type="entry name" value="TRNA WYBUTOSINE-SYNTHESIZING PROTEIN 3"/>
    <property type="match status" value="1"/>
</dbReference>
<evidence type="ECO:0000256" key="2">
    <source>
        <dbReference type="ARBA" id="ARBA00012750"/>
    </source>
</evidence>
<evidence type="ECO:0000256" key="8">
    <source>
        <dbReference type="ARBA" id="ARBA00049202"/>
    </source>
</evidence>
<reference evidence="11" key="1">
    <citation type="submission" date="2019-11" db="EMBL/GenBank/DDBJ databases">
        <title>Leishmania tarentolae CDS.</title>
        <authorList>
            <person name="Goto Y."/>
            <person name="Yamagishi J."/>
        </authorList>
    </citation>
    <scope>NUCLEOTIDE SEQUENCE [LARGE SCALE GENOMIC DNA]</scope>
    <source>
        <strain evidence="11">Parrot Tar II</strain>
    </source>
</reference>
<dbReference type="Gene3D" id="3.30.1960.10">
    <property type="entry name" value="tRNA wybutosine-synthesizing-like"/>
    <property type="match status" value="1"/>
</dbReference>
<evidence type="ECO:0000256" key="7">
    <source>
        <dbReference type="ARBA" id="ARBA00030554"/>
    </source>
</evidence>
<dbReference type="Pfam" id="PF02676">
    <property type="entry name" value="TYW3"/>
    <property type="match status" value="1"/>
</dbReference>
<evidence type="ECO:0000256" key="3">
    <source>
        <dbReference type="ARBA" id="ARBA00022603"/>
    </source>
</evidence>
<name>A0A640KRS0_LEITA</name>
<feature type="chain" id="PRO_5024934068" description="tRNA(Phe) 7-[(3-amino-3-carboxypropyl)-4-demethylwyosine(37)-N(4)]-methyltransferase" evidence="9">
    <location>
        <begin position="23"/>
        <end position="319"/>
    </location>
</feature>
<keyword evidence="9" id="KW-0732">Signal</keyword>
<proteinExistence type="inferred from homology"/>
<dbReference type="EMBL" id="BLBS01000049">
    <property type="protein sequence ID" value="GET91714.1"/>
    <property type="molecule type" value="Genomic_DNA"/>
</dbReference>
<dbReference type="Proteomes" id="UP000419144">
    <property type="component" value="Unassembled WGS sequence"/>
</dbReference>
<feature type="signal peptide" evidence="9">
    <location>
        <begin position="1"/>
        <end position="22"/>
    </location>
</feature>
<keyword evidence="4" id="KW-0808">Transferase</keyword>
<dbReference type="SUPFAM" id="SSF111278">
    <property type="entry name" value="SSo0622-like"/>
    <property type="match status" value="1"/>
</dbReference>
<evidence type="ECO:0000256" key="4">
    <source>
        <dbReference type="ARBA" id="ARBA00022679"/>
    </source>
</evidence>
<keyword evidence="6" id="KW-0819">tRNA processing</keyword>
<comment type="caution">
    <text evidence="11">The sequence shown here is derived from an EMBL/GenBank/DDBJ whole genome shotgun (WGS) entry which is preliminary data.</text>
</comment>
<evidence type="ECO:0000313" key="11">
    <source>
        <dbReference type="EMBL" id="GET91714.1"/>
    </source>
</evidence>
<dbReference type="InterPro" id="IPR003827">
    <property type="entry name" value="tRNA_yW-synthesising"/>
</dbReference>
<evidence type="ECO:0000256" key="5">
    <source>
        <dbReference type="ARBA" id="ARBA00022691"/>
    </source>
</evidence>
<dbReference type="InterPro" id="IPR036602">
    <property type="entry name" value="tRNA_yW-synthesising-like_sf"/>
</dbReference>
<dbReference type="OrthoDB" id="263283at2759"/>
<organism evidence="11 12">
    <name type="scientific">Leishmania tarentolae</name>
    <name type="common">Sauroleishmania tarentolae</name>
    <dbReference type="NCBI Taxonomy" id="5689"/>
    <lineage>
        <taxon>Eukaryota</taxon>
        <taxon>Discoba</taxon>
        <taxon>Euglenozoa</taxon>
        <taxon>Kinetoplastea</taxon>
        <taxon>Metakinetoplastina</taxon>
        <taxon>Trypanosomatida</taxon>
        <taxon>Trypanosomatidae</taxon>
        <taxon>Leishmaniinae</taxon>
        <taxon>Leishmania</taxon>
        <taxon>lizard Leishmania</taxon>
    </lineage>
</organism>
<keyword evidence="12" id="KW-1185">Reference proteome</keyword>
<evidence type="ECO:0000256" key="9">
    <source>
        <dbReference type="SAM" id="SignalP"/>
    </source>
</evidence>
<comment type="similarity">
    <text evidence="1">Belongs to the TYW3 family.</text>
</comment>
<dbReference type="PANTHER" id="PTHR48418:SF1">
    <property type="entry name" value="TRNA WYBUTOSINE-SYNTHESIZING PROTEIN 3"/>
    <property type="match status" value="1"/>
</dbReference>
<dbReference type="EC" id="2.1.1.282" evidence="2"/>
<protein>
    <recommendedName>
        <fullName evidence="2">tRNA(Phe) 7-[(3-amino-3-carboxypropyl)-4-demethylwyosine(37)-N(4)]-methyltransferase</fullName>
        <ecNumber evidence="2">2.1.1.282</ecNumber>
    </recommendedName>
    <alternativeName>
        <fullName evidence="7">tRNA(Phe) 7-((3-amino-3-carboxypropyl)-4-demethylwyosine(37)-N(4))-methyltransferase</fullName>
    </alternativeName>
</protein>
<accession>A0A640KRS0</accession>
<dbReference type="AlphaFoldDB" id="A0A640KRS0"/>
<dbReference type="VEuPathDB" id="TriTrypDB:LtaPh_3239201"/>
<comment type="catalytic activity">
    <reaction evidence="8">
        <text>4-demethyl-7-[(3S)-3-amino-3-carboxypropyl]wyosine(37) in tRNA(Phe) + S-adenosyl-L-methionine = 7-[(3S)-3-amino-3-carboxypropyl]wyosine(37) in tRNA(Phe) + S-adenosyl-L-homocysteine + H(+)</text>
        <dbReference type="Rhea" id="RHEA:36635"/>
        <dbReference type="Rhea" id="RHEA-COMP:10378"/>
        <dbReference type="Rhea" id="RHEA-COMP:10379"/>
        <dbReference type="ChEBI" id="CHEBI:15378"/>
        <dbReference type="ChEBI" id="CHEBI:57856"/>
        <dbReference type="ChEBI" id="CHEBI:59789"/>
        <dbReference type="ChEBI" id="CHEBI:73543"/>
        <dbReference type="ChEBI" id="CHEBI:73550"/>
        <dbReference type="EC" id="2.1.1.282"/>
    </reaction>
</comment>
<evidence type="ECO:0000313" key="12">
    <source>
        <dbReference type="Proteomes" id="UP000419144"/>
    </source>
</evidence>
<evidence type="ECO:0000259" key="10">
    <source>
        <dbReference type="Pfam" id="PF02676"/>
    </source>
</evidence>
<feature type="domain" description="tRNA wybutosine-synthesizing protein" evidence="10">
    <location>
        <begin position="58"/>
        <end position="309"/>
    </location>
</feature>
<keyword evidence="5" id="KW-0949">S-adenosyl-L-methionine</keyword>
<sequence length="319" mass="34999">MHTGGRLLALHCLLFFSSPVPALLPRVGLFAAQMRWCAPRLRAAVSGVEESQYFASMRAQILSDLRTNTNDRSLAGRVDPQIAELVEYINSSFTQYVTSSSCGGRATLFHKGITSDGTGSAPYTTAEPVGSSLATDVSSAERRKRGSFGRGTLYQSHDPLPTDTCITVRESIVPALEEFWAWRQAQTSDARLQTTEMLQLKFEPMILHVLCADFQAAAELLKCGSESGQMNSGIVSCSRGTTAHRKITCCITSPLCVDVPLFSHDTWCISPANFRSNVWTTFLTATLSHINALFAENATRRKRFEVELHARVGKAATRQ</sequence>
<evidence type="ECO:0000256" key="1">
    <source>
        <dbReference type="ARBA" id="ARBA00008569"/>
    </source>
</evidence>
<gene>
    <name evidence="11" type="ORF">LtaPh_3239201</name>
</gene>
<dbReference type="GO" id="GO:0008168">
    <property type="term" value="F:methyltransferase activity"/>
    <property type="evidence" value="ECO:0007669"/>
    <property type="project" value="UniProtKB-KW"/>
</dbReference>
<keyword evidence="3 11" id="KW-0489">Methyltransferase</keyword>
<dbReference type="GO" id="GO:0008033">
    <property type="term" value="P:tRNA processing"/>
    <property type="evidence" value="ECO:0007669"/>
    <property type="project" value="UniProtKB-KW"/>
</dbReference>
<evidence type="ECO:0000256" key="6">
    <source>
        <dbReference type="ARBA" id="ARBA00022694"/>
    </source>
</evidence>